<dbReference type="HOGENOM" id="CLU_2542508_0_0_1"/>
<sequence>MIHSVGPPHGRSDLYRDILNIRYQPPLFAVSAGLLLRDDIHHAFDHLEPSFYFQGRVVRNGRSGKQVSAQELSPLPYSPRQPY</sequence>
<proteinExistence type="predicted"/>
<organism evidence="2 3">
    <name type="scientific">Cryptococcus deuterogattii Ram5</name>
    <dbReference type="NCBI Taxonomy" id="1296110"/>
    <lineage>
        <taxon>Eukaryota</taxon>
        <taxon>Fungi</taxon>
        <taxon>Dikarya</taxon>
        <taxon>Basidiomycota</taxon>
        <taxon>Agaricomycotina</taxon>
        <taxon>Tremellomycetes</taxon>
        <taxon>Tremellales</taxon>
        <taxon>Cryptococcaceae</taxon>
        <taxon>Cryptococcus</taxon>
        <taxon>Cryptococcus gattii species complex</taxon>
    </lineage>
</organism>
<dbReference type="EMBL" id="KN847913">
    <property type="protein sequence ID" value="KIR37944.1"/>
    <property type="molecule type" value="Genomic_DNA"/>
</dbReference>
<dbReference type="AlphaFoldDB" id="A0A0D0UUZ0"/>
<name>A0A0D0UUZ0_9TREE</name>
<accession>A0A0D0UUZ0</accession>
<evidence type="ECO:0000313" key="3">
    <source>
        <dbReference type="Proteomes" id="UP000053392"/>
    </source>
</evidence>
<protein>
    <submittedName>
        <fullName evidence="2">Uncharacterized protein</fullName>
    </submittedName>
</protein>
<evidence type="ECO:0000256" key="1">
    <source>
        <dbReference type="SAM" id="MobiDB-lite"/>
    </source>
</evidence>
<feature type="region of interest" description="Disordered" evidence="1">
    <location>
        <begin position="64"/>
        <end position="83"/>
    </location>
</feature>
<reference evidence="2 3" key="1">
    <citation type="submission" date="2015-01" db="EMBL/GenBank/DDBJ databases">
        <title>The Genome Sequence of Cryptococcus gattii Ram5.</title>
        <authorList>
            <consortium name="The Broad Institute Genomics Platform"/>
            <person name="Cuomo C."/>
            <person name="Litvintseva A."/>
            <person name="Chen Y."/>
            <person name="Heitman J."/>
            <person name="Sun S."/>
            <person name="Springer D."/>
            <person name="Dromer F."/>
            <person name="Young S."/>
            <person name="Zeng Q."/>
            <person name="Gargeya S."/>
            <person name="Abouelleil A."/>
            <person name="Alvarado L."/>
            <person name="Chapman S.B."/>
            <person name="Gainer-Dewar J."/>
            <person name="Goldberg J."/>
            <person name="Griggs A."/>
            <person name="Gujja S."/>
            <person name="Hansen M."/>
            <person name="Howarth C."/>
            <person name="Imamovic A."/>
            <person name="Larimer J."/>
            <person name="Murphy C."/>
            <person name="Naylor J."/>
            <person name="Pearson M."/>
            <person name="Priest M."/>
            <person name="Roberts A."/>
            <person name="Saif S."/>
            <person name="Shea T."/>
            <person name="Sykes S."/>
            <person name="Wortman J."/>
            <person name="Nusbaum C."/>
            <person name="Birren B."/>
        </authorList>
    </citation>
    <scope>NUCLEOTIDE SEQUENCE [LARGE SCALE GENOMIC DNA]</scope>
    <source>
        <strain evidence="2 3">Ram5</strain>
    </source>
</reference>
<keyword evidence="3" id="KW-1185">Reference proteome</keyword>
<gene>
    <name evidence="2" type="ORF">I313_06317</name>
</gene>
<dbReference type="OrthoDB" id="2567851at2759"/>
<dbReference type="Proteomes" id="UP000053392">
    <property type="component" value="Unassembled WGS sequence"/>
</dbReference>
<evidence type="ECO:0000313" key="2">
    <source>
        <dbReference type="EMBL" id="KIR37944.1"/>
    </source>
</evidence>